<keyword evidence="1" id="KW-0175">Coiled coil</keyword>
<name>A0A099GEX6_9RHOB</name>
<dbReference type="Proteomes" id="UP000029858">
    <property type="component" value="Unassembled WGS sequence"/>
</dbReference>
<dbReference type="RefSeq" id="WP_036711223.1">
    <property type="nucleotide sequence ID" value="NZ_JRKQ01000085.1"/>
</dbReference>
<reference evidence="3 4" key="1">
    <citation type="submission" date="2014-09" db="EMBL/GenBank/DDBJ databases">
        <authorList>
            <person name="McGinnis J.M."/>
            <person name="Wolfgang W.J."/>
        </authorList>
    </citation>
    <scope>NUCLEOTIDE SEQUENCE [LARGE SCALE GENOMIC DNA]</scope>
    <source>
        <strain evidence="3 4">5503</strain>
    </source>
</reference>
<gene>
    <name evidence="3" type="ORF">IX56_13450</name>
</gene>
<evidence type="ECO:0000313" key="4">
    <source>
        <dbReference type="Proteomes" id="UP000029858"/>
    </source>
</evidence>
<feature type="coiled-coil region" evidence="1">
    <location>
        <begin position="83"/>
        <end position="110"/>
    </location>
</feature>
<evidence type="ECO:0000256" key="1">
    <source>
        <dbReference type="SAM" id="Coils"/>
    </source>
</evidence>
<accession>A0A099GEX6</accession>
<evidence type="ECO:0000313" key="3">
    <source>
        <dbReference type="EMBL" id="KGJ20723.1"/>
    </source>
</evidence>
<dbReference type="EMBL" id="JRKQ01000085">
    <property type="protein sequence ID" value="KGJ20723.1"/>
    <property type="molecule type" value="Genomic_DNA"/>
</dbReference>
<protein>
    <recommendedName>
        <fullName evidence="2">Helix-turn-helix domain-containing protein</fullName>
    </recommendedName>
</protein>
<comment type="caution">
    <text evidence="3">The sequence shown here is derived from an EMBL/GenBank/DDBJ whole genome shotgun (WGS) entry which is preliminary data.</text>
</comment>
<evidence type="ECO:0000259" key="2">
    <source>
        <dbReference type="Pfam" id="PF12728"/>
    </source>
</evidence>
<dbReference type="InterPro" id="IPR041657">
    <property type="entry name" value="HTH_17"/>
</dbReference>
<dbReference type="Pfam" id="PF12728">
    <property type="entry name" value="HTH_17"/>
    <property type="match status" value="1"/>
</dbReference>
<dbReference type="AlphaFoldDB" id="A0A099GEX6"/>
<proteinExistence type="predicted"/>
<sequence>MADRPILYTPHQVGLRIGISRRSVMRAINSGQLPAVRSDRGHWQVRRDDMLAWSGRTPTEAAKAVFEVMGASNLAQSSAQSEIEALCRVIERQQDELQAVRAAAAATAEDLLAAKLRITELEARVATDTAWREAWQSREDERGKSGWFGRIR</sequence>
<reference evidence="3 4" key="2">
    <citation type="submission" date="2014-10" db="EMBL/GenBank/DDBJ databases">
        <title>Paracoccus sanguinis sp. nov., isolated from clinical specimens of New York State patients.</title>
        <authorList>
            <person name="Mingle L.A."/>
            <person name="Cole J.A."/>
            <person name="Lapierre P."/>
            <person name="Musser K.A."/>
        </authorList>
    </citation>
    <scope>NUCLEOTIDE SEQUENCE [LARGE SCALE GENOMIC DNA]</scope>
    <source>
        <strain evidence="3 4">5503</strain>
    </source>
</reference>
<feature type="domain" description="Helix-turn-helix" evidence="2">
    <location>
        <begin position="7"/>
        <end position="53"/>
    </location>
</feature>
<organism evidence="3 4">
    <name type="scientific">Paracoccus sanguinis</name>
    <dbReference type="NCBI Taxonomy" id="1545044"/>
    <lineage>
        <taxon>Bacteria</taxon>
        <taxon>Pseudomonadati</taxon>
        <taxon>Pseudomonadota</taxon>
        <taxon>Alphaproteobacteria</taxon>
        <taxon>Rhodobacterales</taxon>
        <taxon>Paracoccaceae</taxon>
        <taxon>Paracoccus</taxon>
    </lineage>
</organism>